<keyword evidence="2" id="KW-1185">Reference proteome</keyword>
<evidence type="ECO:0000313" key="2">
    <source>
        <dbReference type="Proteomes" id="UP000305848"/>
    </source>
</evidence>
<proteinExistence type="predicted"/>
<protein>
    <submittedName>
        <fullName evidence="1">Sulfotransferase</fullName>
    </submittedName>
</protein>
<dbReference type="EMBL" id="SZQL01000007">
    <property type="protein sequence ID" value="TKK68530.1"/>
    <property type="molecule type" value="Genomic_DNA"/>
</dbReference>
<reference evidence="1 2" key="1">
    <citation type="submission" date="2019-05" db="EMBL/GenBank/DDBJ databases">
        <title>Panacibacter sp. strain 17mud1-8 Genome sequencing and assembly.</title>
        <authorList>
            <person name="Chhetri G."/>
        </authorList>
    </citation>
    <scope>NUCLEOTIDE SEQUENCE [LARGE SCALE GENOMIC DNA]</scope>
    <source>
        <strain evidence="1 2">17mud1-8</strain>
    </source>
</reference>
<dbReference type="GO" id="GO:0016740">
    <property type="term" value="F:transferase activity"/>
    <property type="evidence" value="ECO:0007669"/>
    <property type="project" value="UniProtKB-KW"/>
</dbReference>
<sequence length="303" mass="36061">MKYEELLRKPIIIFGTGRSGTTIISDILFQHEDLAWHNNFQELVPWTPAVNLLRRAFDNKWWRKIGMNTQNNKSVLNWIAFRPIERYNFWEKITGPRIDFSRGFLLDTTATEKERKYMRGFFAKMVKYQKRKRLAFKITGPSRMEYMMSIFPDAVFINVQREPLGTVRSWLEVNFWQDKGKTQLWWTGAYSPQEEAEAERLATEPALITAFQYKKLSETTAYEIEKMKPEIYEVHYEDFIKNPKAFIHDLMGKLQLQPSKLVEDYMARVPIRNTKNSEERKSYFTEEQKRKILEIVGDNNVIA</sequence>
<comment type="caution">
    <text evidence="1">The sequence shown here is derived from an EMBL/GenBank/DDBJ whole genome shotgun (WGS) entry which is preliminary data.</text>
</comment>
<accession>A0A4U3L107</accession>
<dbReference type="InterPro" id="IPR027417">
    <property type="entry name" value="P-loop_NTPase"/>
</dbReference>
<dbReference type="PANTHER" id="PTHR36451">
    <property type="entry name" value="PAPS-DEPENDENT SULFOTRANSFERASE STF3"/>
    <property type="match status" value="1"/>
</dbReference>
<dbReference type="AlphaFoldDB" id="A0A4U3L107"/>
<dbReference type="SUPFAM" id="SSF52540">
    <property type="entry name" value="P-loop containing nucleoside triphosphate hydrolases"/>
    <property type="match status" value="1"/>
</dbReference>
<keyword evidence="1" id="KW-0808">Transferase</keyword>
<dbReference type="PANTHER" id="PTHR36451:SF1">
    <property type="entry name" value="OMEGA-HYDROXY-BETA-DIHYDROMENAQUINONE-9 SULFOTRANSFERASE STF3"/>
    <property type="match status" value="1"/>
</dbReference>
<gene>
    <name evidence="1" type="ORF">FC093_10430</name>
</gene>
<organism evidence="1 2">
    <name type="scientific">Ilyomonas limi</name>
    <dbReference type="NCBI Taxonomy" id="2575867"/>
    <lineage>
        <taxon>Bacteria</taxon>
        <taxon>Pseudomonadati</taxon>
        <taxon>Bacteroidota</taxon>
        <taxon>Chitinophagia</taxon>
        <taxon>Chitinophagales</taxon>
        <taxon>Chitinophagaceae</taxon>
        <taxon>Ilyomonas</taxon>
    </lineage>
</organism>
<dbReference type="Proteomes" id="UP000305848">
    <property type="component" value="Unassembled WGS sequence"/>
</dbReference>
<dbReference type="Gene3D" id="3.40.50.300">
    <property type="entry name" value="P-loop containing nucleotide triphosphate hydrolases"/>
    <property type="match status" value="1"/>
</dbReference>
<dbReference type="Pfam" id="PF13469">
    <property type="entry name" value="Sulfotransfer_3"/>
    <property type="match status" value="1"/>
</dbReference>
<evidence type="ECO:0000313" key="1">
    <source>
        <dbReference type="EMBL" id="TKK68530.1"/>
    </source>
</evidence>
<name>A0A4U3L107_9BACT</name>
<dbReference type="InterPro" id="IPR052736">
    <property type="entry name" value="Stf3_sulfotransferase"/>
</dbReference>
<dbReference type="RefSeq" id="WP_137261718.1">
    <property type="nucleotide sequence ID" value="NZ_SZQL01000007.1"/>
</dbReference>
<dbReference type="OrthoDB" id="5432096at2"/>